<gene>
    <name evidence="2" type="ORF">RAK27_08890</name>
</gene>
<keyword evidence="2" id="KW-0131">Cell cycle</keyword>
<evidence type="ECO:0000313" key="3">
    <source>
        <dbReference type="Proteomes" id="UP001290462"/>
    </source>
</evidence>
<feature type="transmembrane region" description="Helical" evidence="1">
    <location>
        <begin position="147"/>
        <end position="167"/>
    </location>
</feature>
<keyword evidence="1" id="KW-0472">Membrane</keyword>
<keyword evidence="2" id="KW-0132">Cell division</keyword>
<keyword evidence="1" id="KW-0812">Transmembrane</keyword>
<protein>
    <submittedName>
        <fullName evidence="2">Topological determinant of cell division</fullName>
    </submittedName>
</protein>
<feature type="transmembrane region" description="Helical" evidence="1">
    <location>
        <begin position="60"/>
        <end position="80"/>
    </location>
</feature>
<dbReference type="RefSeq" id="WP_233638324.1">
    <property type="nucleotide sequence ID" value="NZ_CBCPHT010000001.1"/>
</dbReference>
<dbReference type="SUPFAM" id="SSF50156">
    <property type="entry name" value="PDZ domain-like"/>
    <property type="match status" value="1"/>
</dbReference>
<dbReference type="GO" id="GO:0051301">
    <property type="term" value="P:cell division"/>
    <property type="evidence" value="ECO:0007669"/>
    <property type="project" value="UniProtKB-KW"/>
</dbReference>
<sequence>MNYLDSVAGIIFKAIILFFAQPLFWLGALVALLSSILRIKRERKIYRVAIHKGFNEVRNYLISGLLPGLIISAIVILLGITINIEWLWVYPIVVAFCFILLGYRFIHPMFTIPITIGILFITSYLIKSDSGFSVGMLDFNMDFINTGLVQNSLILTILLILATYFLFKQALKYLSPNFRKTSRGKWIASYLVKPLTFLPLFLLVPGQQFTELFSWWPVFSIGNETYTLVAIPVLIGLRIKIETQPLKVAIKGIQKDIVLVSIVGIVGTVLSYYVYYAAEVTLLLIFIGGVATLIRHNIREKKWQFLYGPVGDGIKIVGIRPDTPATKMQLEIGETIVVCNNQAVKNDDEFYQALLINSAYCHLKIRGLDGEYRLTETAIFADSPHELGIVTIPDKIN</sequence>
<organism evidence="2 3">
    <name type="scientific">Carnobacterium maltaromaticum</name>
    <name type="common">Carnobacterium piscicola</name>
    <dbReference type="NCBI Taxonomy" id="2751"/>
    <lineage>
        <taxon>Bacteria</taxon>
        <taxon>Bacillati</taxon>
        <taxon>Bacillota</taxon>
        <taxon>Bacilli</taxon>
        <taxon>Lactobacillales</taxon>
        <taxon>Carnobacteriaceae</taxon>
        <taxon>Carnobacterium</taxon>
    </lineage>
</organism>
<evidence type="ECO:0000313" key="2">
    <source>
        <dbReference type="EMBL" id="MDZ5758766.1"/>
    </source>
</evidence>
<feature type="transmembrane region" description="Helical" evidence="1">
    <location>
        <begin position="281"/>
        <end position="298"/>
    </location>
</feature>
<dbReference type="EMBL" id="JAVBVO010000003">
    <property type="protein sequence ID" value="MDZ5758766.1"/>
    <property type="molecule type" value="Genomic_DNA"/>
</dbReference>
<feature type="transmembrane region" description="Helical" evidence="1">
    <location>
        <begin position="187"/>
        <end position="204"/>
    </location>
</feature>
<dbReference type="Proteomes" id="UP001290462">
    <property type="component" value="Unassembled WGS sequence"/>
</dbReference>
<feature type="transmembrane region" description="Helical" evidence="1">
    <location>
        <begin position="110"/>
        <end position="127"/>
    </location>
</feature>
<feature type="transmembrane region" description="Helical" evidence="1">
    <location>
        <begin position="86"/>
        <end position="103"/>
    </location>
</feature>
<name>A0AAW9K690_CARML</name>
<feature type="transmembrane region" description="Helical" evidence="1">
    <location>
        <begin position="257"/>
        <end position="275"/>
    </location>
</feature>
<feature type="transmembrane region" description="Helical" evidence="1">
    <location>
        <begin position="6"/>
        <end position="39"/>
    </location>
</feature>
<evidence type="ECO:0000256" key="1">
    <source>
        <dbReference type="SAM" id="Phobius"/>
    </source>
</evidence>
<feature type="transmembrane region" description="Helical" evidence="1">
    <location>
        <begin position="216"/>
        <end position="237"/>
    </location>
</feature>
<dbReference type="InterPro" id="IPR036034">
    <property type="entry name" value="PDZ_sf"/>
</dbReference>
<reference evidence="2" key="1">
    <citation type="submission" date="2023-08" db="EMBL/GenBank/DDBJ databases">
        <title>Genomic characterization of piscicolin 126 produced by Carnobacterium maltaromaticum CM22 strain isolated from salmon (Salmo salar).</title>
        <authorList>
            <person name="Gonzalez-Gragera E."/>
            <person name="Garcia-Lopez J.D."/>
            <person name="Teso-Perez C."/>
            <person name="Gimenez-Hernandez I."/>
            <person name="Peralta-Sanchez J.M."/>
            <person name="Valdivia E."/>
            <person name="Montalban-Lopez M."/>
            <person name="Martin-Platero A.M."/>
            <person name="Banos A."/>
            <person name="Martinez-Bueno M."/>
        </authorList>
    </citation>
    <scope>NUCLEOTIDE SEQUENCE</scope>
    <source>
        <strain evidence="2">CM22</strain>
    </source>
</reference>
<dbReference type="AlphaFoldDB" id="A0AAW9K690"/>
<comment type="caution">
    <text evidence="2">The sequence shown here is derived from an EMBL/GenBank/DDBJ whole genome shotgun (WGS) entry which is preliminary data.</text>
</comment>
<proteinExistence type="predicted"/>
<dbReference type="Gene3D" id="2.30.42.10">
    <property type="match status" value="1"/>
</dbReference>
<accession>A0AAW9K690</accession>
<keyword evidence="1" id="KW-1133">Transmembrane helix</keyword>